<dbReference type="InterPro" id="IPR033911">
    <property type="entry name" value="MetRS_core"/>
</dbReference>
<feature type="domain" description="Methionyl-tRNA synthetase anticodon-binding" evidence="16">
    <location>
        <begin position="517"/>
        <end position="655"/>
    </location>
</feature>
<dbReference type="Proteomes" id="UP000094444">
    <property type="component" value="Unassembled WGS sequence"/>
</dbReference>
<proteinExistence type="inferred from homology"/>
<dbReference type="CDD" id="cd07957">
    <property type="entry name" value="Anticodon_Ia_Met"/>
    <property type="match status" value="1"/>
</dbReference>
<dbReference type="PANTHER" id="PTHR45765:SF1">
    <property type="entry name" value="METHIONINE--TRNA LIGASE, CYTOPLASMIC"/>
    <property type="match status" value="1"/>
</dbReference>
<dbReference type="PANTHER" id="PTHR45765">
    <property type="entry name" value="METHIONINE--TRNA LIGASE"/>
    <property type="match status" value="1"/>
</dbReference>
<reference evidence="17" key="1">
    <citation type="submission" date="2017-09" db="EMBL/GenBank/DDBJ databases">
        <title>Polyketide synthases of a Diaporthe helianthi virulent isolate.</title>
        <authorList>
            <person name="Baroncelli R."/>
        </authorList>
    </citation>
    <scope>NUCLEOTIDE SEQUENCE [LARGE SCALE GENOMIC DNA]</scope>
    <source>
        <strain evidence="17">7/96</strain>
    </source>
</reference>
<organism evidence="17 18">
    <name type="scientific">Diaporthe helianthi</name>
    <dbReference type="NCBI Taxonomy" id="158607"/>
    <lineage>
        <taxon>Eukaryota</taxon>
        <taxon>Fungi</taxon>
        <taxon>Dikarya</taxon>
        <taxon>Ascomycota</taxon>
        <taxon>Pezizomycotina</taxon>
        <taxon>Sordariomycetes</taxon>
        <taxon>Sordariomycetidae</taxon>
        <taxon>Diaporthales</taxon>
        <taxon>Diaporthaceae</taxon>
        <taxon>Diaporthe</taxon>
    </lineage>
</organism>
<feature type="region of interest" description="Disordered" evidence="14">
    <location>
        <begin position="1"/>
        <end position="39"/>
    </location>
</feature>
<dbReference type="InterPro" id="IPR014729">
    <property type="entry name" value="Rossmann-like_a/b/a_fold"/>
</dbReference>
<evidence type="ECO:0000256" key="3">
    <source>
        <dbReference type="ARBA" id="ARBA00012838"/>
    </source>
</evidence>
<evidence type="ECO:0000256" key="2">
    <source>
        <dbReference type="ARBA" id="ARBA00005594"/>
    </source>
</evidence>
<accession>A0A2P5I8Z6</accession>
<dbReference type="FunCoup" id="A0A2P5I8Z6">
    <property type="interactions" value="1072"/>
</dbReference>
<evidence type="ECO:0000256" key="9">
    <source>
        <dbReference type="ARBA" id="ARBA00022917"/>
    </source>
</evidence>
<dbReference type="GO" id="GO:0000049">
    <property type="term" value="F:tRNA binding"/>
    <property type="evidence" value="ECO:0007669"/>
    <property type="project" value="UniProtKB-KW"/>
</dbReference>
<evidence type="ECO:0000256" key="11">
    <source>
        <dbReference type="ARBA" id="ARBA00030904"/>
    </source>
</evidence>
<dbReference type="PROSITE" id="PS00178">
    <property type="entry name" value="AA_TRNA_LIGASE_I"/>
    <property type="match status" value="1"/>
</dbReference>
<evidence type="ECO:0000256" key="1">
    <source>
        <dbReference type="ARBA" id="ARBA00004496"/>
    </source>
</evidence>
<dbReference type="Pfam" id="PF19303">
    <property type="entry name" value="Anticodon_3"/>
    <property type="match status" value="1"/>
</dbReference>
<dbReference type="InterPro" id="IPR023458">
    <property type="entry name" value="Met-tRNA_ligase_1"/>
</dbReference>
<dbReference type="InterPro" id="IPR001412">
    <property type="entry name" value="aa-tRNA-synth_I_CS"/>
</dbReference>
<dbReference type="SUPFAM" id="SSF57770">
    <property type="entry name" value="Methionyl-tRNA synthetase (MetRS), Zn-domain"/>
    <property type="match status" value="1"/>
</dbReference>
<evidence type="ECO:0000256" key="5">
    <source>
        <dbReference type="ARBA" id="ARBA00022598"/>
    </source>
</evidence>
<feature type="domain" description="Methionyl/Leucyl tRNA synthetase" evidence="15">
    <location>
        <begin position="70"/>
        <end position="494"/>
    </location>
</feature>
<dbReference type="Gene3D" id="1.10.730.10">
    <property type="entry name" value="Isoleucyl-tRNA Synthetase, Domain 1"/>
    <property type="match status" value="1"/>
</dbReference>
<dbReference type="NCBIfam" id="TIGR00398">
    <property type="entry name" value="metG"/>
    <property type="match status" value="1"/>
</dbReference>
<evidence type="ECO:0000256" key="6">
    <source>
        <dbReference type="ARBA" id="ARBA00022741"/>
    </source>
</evidence>
<evidence type="ECO:0000259" key="15">
    <source>
        <dbReference type="Pfam" id="PF09334"/>
    </source>
</evidence>
<keyword evidence="18" id="KW-1185">Reference proteome</keyword>
<dbReference type="InParanoid" id="A0A2P5I8Z6"/>
<dbReference type="Pfam" id="PF09334">
    <property type="entry name" value="tRNA-synt_1g"/>
    <property type="match status" value="1"/>
</dbReference>
<keyword evidence="9 13" id="KW-0648">Protein biosynthesis</keyword>
<dbReference type="GO" id="GO:0005524">
    <property type="term" value="F:ATP binding"/>
    <property type="evidence" value="ECO:0007669"/>
    <property type="project" value="UniProtKB-KW"/>
</dbReference>
<keyword evidence="4" id="KW-0820">tRNA-binding</keyword>
<evidence type="ECO:0000256" key="8">
    <source>
        <dbReference type="ARBA" id="ARBA00022884"/>
    </source>
</evidence>
<dbReference type="InterPro" id="IPR015413">
    <property type="entry name" value="Methionyl/Leucyl_tRNA_Synth"/>
</dbReference>
<evidence type="ECO:0000256" key="13">
    <source>
        <dbReference type="RuleBase" id="RU363039"/>
    </source>
</evidence>
<comment type="similarity">
    <text evidence="2 13">Belongs to the class-I aminoacyl-tRNA synthetase family.</text>
</comment>
<comment type="caution">
    <text evidence="17">The sequence shown here is derived from an EMBL/GenBank/DDBJ whole genome shotgun (WGS) entry which is preliminary data.</text>
</comment>
<dbReference type="CDD" id="cd00814">
    <property type="entry name" value="MetRS_core"/>
    <property type="match status" value="1"/>
</dbReference>
<dbReference type="GO" id="GO:0005829">
    <property type="term" value="C:cytosol"/>
    <property type="evidence" value="ECO:0007669"/>
    <property type="project" value="TreeGrafter"/>
</dbReference>
<keyword evidence="8" id="KW-0694">RNA-binding</keyword>
<evidence type="ECO:0000256" key="14">
    <source>
        <dbReference type="SAM" id="MobiDB-lite"/>
    </source>
</evidence>
<gene>
    <name evidence="17" type="ORF">DHEL01_v202653</name>
</gene>
<feature type="region of interest" description="Disordered" evidence="14">
    <location>
        <begin position="692"/>
        <end position="719"/>
    </location>
</feature>
<dbReference type="GO" id="GO:0006431">
    <property type="term" value="P:methionyl-tRNA aminoacylation"/>
    <property type="evidence" value="ECO:0007669"/>
    <property type="project" value="InterPro"/>
</dbReference>
<dbReference type="Gene3D" id="2.20.28.20">
    <property type="entry name" value="Methionyl-tRNA synthetase, Zn-domain"/>
    <property type="match status" value="1"/>
</dbReference>
<evidence type="ECO:0000313" key="18">
    <source>
        <dbReference type="Proteomes" id="UP000094444"/>
    </source>
</evidence>
<dbReference type="OrthoDB" id="5844513at2759"/>
<dbReference type="GO" id="GO:0004825">
    <property type="term" value="F:methionine-tRNA ligase activity"/>
    <property type="evidence" value="ECO:0007669"/>
    <property type="project" value="UniProtKB-EC"/>
</dbReference>
<dbReference type="SUPFAM" id="SSF47323">
    <property type="entry name" value="Anticodon-binding domain of a subclass of class I aminoacyl-tRNA synthetases"/>
    <property type="match status" value="1"/>
</dbReference>
<dbReference type="GO" id="GO:0017101">
    <property type="term" value="C:aminoacyl-tRNA synthetase multienzyme complex"/>
    <property type="evidence" value="ECO:0007669"/>
    <property type="project" value="TreeGrafter"/>
</dbReference>
<dbReference type="STRING" id="158607.A0A2P5I8Z6"/>
<dbReference type="AlphaFoldDB" id="A0A2P5I8Z6"/>
<evidence type="ECO:0000256" key="12">
    <source>
        <dbReference type="ARBA" id="ARBA00047364"/>
    </source>
</evidence>
<protein>
    <recommendedName>
        <fullName evidence="3">methionine--tRNA ligase</fullName>
        <ecNumber evidence="3">6.1.1.10</ecNumber>
    </recommendedName>
    <alternativeName>
        <fullName evidence="11">Methionyl-tRNA synthetase</fullName>
    </alternativeName>
</protein>
<evidence type="ECO:0000313" key="17">
    <source>
        <dbReference type="EMBL" id="POS78966.1"/>
    </source>
</evidence>
<keyword evidence="5 13" id="KW-0436">Ligase</keyword>
<keyword evidence="6 13" id="KW-0547">Nucleotide-binding</keyword>
<dbReference type="PRINTS" id="PR01041">
    <property type="entry name" value="TRNASYNTHMET"/>
</dbReference>
<evidence type="ECO:0000256" key="10">
    <source>
        <dbReference type="ARBA" id="ARBA00023146"/>
    </source>
</evidence>
<evidence type="ECO:0000256" key="4">
    <source>
        <dbReference type="ARBA" id="ARBA00022555"/>
    </source>
</evidence>
<dbReference type="SUPFAM" id="SSF52374">
    <property type="entry name" value="Nucleotidylyl transferase"/>
    <property type="match status" value="1"/>
</dbReference>
<comment type="subcellular location">
    <subcellularLocation>
        <location evidence="1">Cytoplasm</location>
    </subcellularLocation>
</comment>
<evidence type="ECO:0000256" key="7">
    <source>
        <dbReference type="ARBA" id="ARBA00022840"/>
    </source>
</evidence>
<keyword evidence="10 13" id="KW-0030">Aminoacyl-tRNA synthetase</keyword>
<dbReference type="EC" id="6.1.1.10" evidence="3"/>
<dbReference type="FunFam" id="1.10.730.10:FF:000031">
    <property type="entry name" value="Putative Methionyl-tRNA synthetase"/>
    <property type="match status" value="1"/>
</dbReference>
<dbReference type="InterPro" id="IPR014758">
    <property type="entry name" value="Met-tRNA_synth"/>
</dbReference>
<keyword evidence="7 13" id="KW-0067">ATP-binding</keyword>
<comment type="catalytic activity">
    <reaction evidence="12">
        <text>tRNA(Met) + L-methionine + ATP = L-methionyl-tRNA(Met) + AMP + diphosphate</text>
        <dbReference type="Rhea" id="RHEA:13481"/>
        <dbReference type="Rhea" id="RHEA-COMP:9667"/>
        <dbReference type="Rhea" id="RHEA-COMP:9698"/>
        <dbReference type="ChEBI" id="CHEBI:30616"/>
        <dbReference type="ChEBI" id="CHEBI:33019"/>
        <dbReference type="ChEBI" id="CHEBI:57844"/>
        <dbReference type="ChEBI" id="CHEBI:78442"/>
        <dbReference type="ChEBI" id="CHEBI:78530"/>
        <dbReference type="ChEBI" id="CHEBI:456215"/>
        <dbReference type="EC" id="6.1.1.10"/>
    </reaction>
</comment>
<feature type="compositionally biased region" description="Pro residues" evidence="14">
    <location>
        <begin position="22"/>
        <end position="38"/>
    </location>
</feature>
<dbReference type="InterPro" id="IPR009080">
    <property type="entry name" value="tRNAsynth_Ia_anticodon-bd"/>
</dbReference>
<name>A0A2P5I8Z6_DIAHE</name>
<sequence length="736" mass="83054">MLSPAQQTLAARAKQGDASPNTPVPPTPTRPRLFPTPPKELDGIRQQLDEYLQPPIDLQAILPVKGVRNVLITSALPYVNNVPHLGNIIGSVLSADVYSRWCKARGYQTLFVCGSDEYGTATETKALEEGLTPQQLCDKYHRIHKEIYDWFNIGFDVFGRTPTEHQTRITQDIFKKLWGNGFILEREEFQPFCSHPDHNKFLADRFVEGECSICHDQGARGDQCDKCGRVLDPFQPELDVASSDSTTDNATGWLINPRCKVHGTPPERRKTRHLYLRLDKLQHNLEAWFASLKEERLWSANGIQITESAFQKGLLPRPITRDLKWGTKIPQGMEGLSDEYADKAFYVWFDACIGYVSITASHTDPKDADGKLWEKWWKNDDVELVQFMGKDNVWFHSLMFPGSQIGTGDHWTKAHKLSVTEYLNYEESKFSKSKGVGVFGNNAKDTGIKPDIWRYYLLSRRPETADSEFKWTEFVDANNNDLLKNLGNFNQRVLKFCQAKYDSVVPDYTKYTSEGIDAHVRDVNALLNEYNTHMDATKLRLGLHMVLSISALGNKILQDNKLDNRLLTEEPDRCAAVIGLAVNHIALLASIVAPYMPGTAANIFEQLALEPRASIPDAWATDAIKPGHKLGTPKLLFTQIPAAKVDEWRDAYGGEEVKKTKELAARKAEEKRLAKVRAKERDNEKKRLKKLAAAKNKENARPAAKPSVETIEKKETADPDIEKVTEAIAKANVHTS</sequence>
<dbReference type="EMBL" id="MAVT02000147">
    <property type="protein sequence ID" value="POS78966.1"/>
    <property type="molecule type" value="Genomic_DNA"/>
</dbReference>
<dbReference type="InterPro" id="IPR029038">
    <property type="entry name" value="MetRS_Zn"/>
</dbReference>
<evidence type="ECO:0000259" key="16">
    <source>
        <dbReference type="Pfam" id="PF19303"/>
    </source>
</evidence>
<feature type="compositionally biased region" description="Basic and acidic residues" evidence="14">
    <location>
        <begin position="710"/>
        <end position="719"/>
    </location>
</feature>
<dbReference type="Gene3D" id="3.40.50.620">
    <property type="entry name" value="HUPs"/>
    <property type="match status" value="1"/>
</dbReference>
<dbReference type="InterPro" id="IPR041872">
    <property type="entry name" value="Anticodon_Met"/>
</dbReference>